<keyword evidence="4" id="KW-0547">Nucleotide-binding</keyword>
<accession>A0A857JF08</accession>
<evidence type="ECO:0000256" key="7">
    <source>
        <dbReference type="ARBA" id="ARBA00023150"/>
    </source>
</evidence>
<evidence type="ECO:0000256" key="5">
    <source>
        <dbReference type="ARBA" id="ARBA00022842"/>
    </source>
</evidence>
<evidence type="ECO:0000256" key="4">
    <source>
        <dbReference type="ARBA" id="ARBA00022741"/>
    </source>
</evidence>
<dbReference type="Pfam" id="PF12804">
    <property type="entry name" value="NTP_transf_3"/>
    <property type="match status" value="1"/>
</dbReference>
<dbReference type="InterPro" id="IPR029044">
    <property type="entry name" value="Nucleotide-diphossugar_trans"/>
</dbReference>
<evidence type="ECO:0000259" key="8">
    <source>
        <dbReference type="Pfam" id="PF12804"/>
    </source>
</evidence>
<keyword evidence="6" id="KW-0342">GTP-binding</keyword>
<dbReference type="SUPFAM" id="SSF53448">
    <property type="entry name" value="Nucleotide-diphospho-sugar transferases"/>
    <property type="match status" value="1"/>
</dbReference>
<dbReference type="GO" id="GO:0005525">
    <property type="term" value="F:GTP binding"/>
    <property type="evidence" value="ECO:0007669"/>
    <property type="project" value="UniProtKB-KW"/>
</dbReference>
<dbReference type="AlphaFoldDB" id="A0A857JF08"/>
<proteinExistence type="predicted"/>
<sequence length="176" mass="18653">MQGADKGLVEWRGEALAARALRRLRPQVGQIAINANRHHPIYAGWQVPVWPDADESFAGPLAGMLAGLTHCGTDWLATVPCDSPLFPDDLVARLAASARDASASLAMATAAGQAQPVFLLLHKSLRGALAQALAEGEHRVRRWAASQGAAMADFEDASAFANANTAQELAALPWRP</sequence>
<feature type="domain" description="MobA-like NTP transferase" evidence="8">
    <location>
        <begin position="1"/>
        <end position="147"/>
    </location>
</feature>
<dbReference type="InterPro" id="IPR013482">
    <property type="entry name" value="Molybde_CF_guanTrfase"/>
</dbReference>
<dbReference type="PANTHER" id="PTHR19136:SF81">
    <property type="entry name" value="MOLYBDENUM COFACTOR GUANYLYLTRANSFERASE"/>
    <property type="match status" value="1"/>
</dbReference>
<evidence type="ECO:0000256" key="1">
    <source>
        <dbReference type="ARBA" id="ARBA00022490"/>
    </source>
</evidence>
<evidence type="ECO:0000313" key="10">
    <source>
        <dbReference type="Proteomes" id="UP000464787"/>
    </source>
</evidence>
<keyword evidence="10" id="KW-1185">Reference proteome</keyword>
<dbReference type="EC" id="2.7.7.77" evidence="9"/>
<keyword evidence="5" id="KW-0460">Magnesium</keyword>
<dbReference type="GO" id="GO:0046872">
    <property type="term" value="F:metal ion binding"/>
    <property type="evidence" value="ECO:0007669"/>
    <property type="project" value="UniProtKB-KW"/>
</dbReference>
<dbReference type="KEGG" id="xyk:GT347_02265"/>
<evidence type="ECO:0000256" key="3">
    <source>
        <dbReference type="ARBA" id="ARBA00022723"/>
    </source>
</evidence>
<organism evidence="9 10">
    <name type="scientific">Xylophilus rhododendri</name>
    <dbReference type="NCBI Taxonomy" id="2697032"/>
    <lineage>
        <taxon>Bacteria</taxon>
        <taxon>Pseudomonadati</taxon>
        <taxon>Pseudomonadota</taxon>
        <taxon>Betaproteobacteria</taxon>
        <taxon>Burkholderiales</taxon>
        <taxon>Xylophilus</taxon>
    </lineage>
</organism>
<gene>
    <name evidence="9" type="primary">mobA</name>
    <name evidence="9" type="ORF">GT347_02265</name>
</gene>
<reference evidence="9 10" key="1">
    <citation type="submission" date="2020-01" db="EMBL/GenBank/DDBJ databases">
        <title>Genome sequencing of strain KACC 21265.</title>
        <authorList>
            <person name="Heo J."/>
            <person name="Kim S.-J."/>
            <person name="Kim J.-S."/>
            <person name="Hong S.-B."/>
            <person name="Kwon S.-W."/>
        </authorList>
    </citation>
    <scope>NUCLEOTIDE SEQUENCE [LARGE SCALE GENOMIC DNA]</scope>
    <source>
        <strain evidence="9 10">KACC 21265</strain>
    </source>
</reference>
<evidence type="ECO:0000256" key="6">
    <source>
        <dbReference type="ARBA" id="ARBA00023134"/>
    </source>
</evidence>
<dbReference type="Proteomes" id="UP000464787">
    <property type="component" value="Chromosome"/>
</dbReference>
<keyword evidence="7" id="KW-0501">Molybdenum cofactor biosynthesis</keyword>
<dbReference type="EMBL" id="CP047650">
    <property type="protein sequence ID" value="QHJ01379.1"/>
    <property type="molecule type" value="Genomic_DNA"/>
</dbReference>
<keyword evidence="1" id="KW-0963">Cytoplasm</keyword>
<keyword evidence="9" id="KW-0548">Nucleotidyltransferase</keyword>
<dbReference type="GO" id="GO:0061603">
    <property type="term" value="F:molybdenum cofactor guanylyltransferase activity"/>
    <property type="evidence" value="ECO:0007669"/>
    <property type="project" value="UniProtKB-EC"/>
</dbReference>
<keyword evidence="2 9" id="KW-0808">Transferase</keyword>
<dbReference type="Gene3D" id="3.90.550.10">
    <property type="entry name" value="Spore Coat Polysaccharide Biosynthesis Protein SpsA, Chain A"/>
    <property type="match status" value="1"/>
</dbReference>
<dbReference type="CDD" id="cd02503">
    <property type="entry name" value="MobA"/>
    <property type="match status" value="1"/>
</dbReference>
<dbReference type="InterPro" id="IPR025877">
    <property type="entry name" value="MobA-like_NTP_Trfase"/>
</dbReference>
<dbReference type="NCBIfam" id="TIGR02665">
    <property type="entry name" value="molyb_mobA"/>
    <property type="match status" value="1"/>
</dbReference>
<protein>
    <submittedName>
        <fullName evidence="9">Molybdenum cofactor guanylyltransferase</fullName>
        <ecNumber evidence="9">2.7.7.77</ecNumber>
    </submittedName>
</protein>
<evidence type="ECO:0000256" key="2">
    <source>
        <dbReference type="ARBA" id="ARBA00022679"/>
    </source>
</evidence>
<dbReference type="PANTHER" id="PTHR19136">
    <property type="entry name" value="MOLYBDENUM COFACTOR GUANYLYLTRANSFERASE"/>
    <property type="match status" value="1"/>
</dbReference>
<evidence type="ECO:0000313" key="9">
    <source>
        <dbReference type="EMBL" id="QHJ01379.1"/>
    </source>
</evidence>
<name>A0A857JF08_9BURK</name>
<dbReference type="GO" id="GO:1902758">
    <property type="term" value="P:bis(molybdopterin guanine dinucleotide)molybdenum biosynthetic process"/>
    <property type="evidence" value="ECO:0007669"/>
    <property type="project" value="TreeGrafter"/>
</dbReference>
<keyword evidence="3" id="KW-0479">Metal-binding</keyword>